<evidence type="ECO:0000313" key="2">
    <source>
        <dbReference type="Proteomes" id="UP000238157"/>
    </source>
</evidence>
<dbReference type="RefSeq" id="WP_106135206.1">
    <property type="nucleotide sequence ID" value="NZ_PVTR01000014.1"/>
</dbReference>
<dbReference type="OrthoDB" id="826370at2"/>
<evidence type="ECO:0000313" key="1">
    <source>
        <dbReference type="EMBL" id="PRY85137.1"/>
    </source>
</evidence>
<proteinExistence type="predicted"/>
<keyword evidence="2" id="KW-1185">Reference proteome</keyword>
<comment type="caution">
    <text evidence="1">The sequence shown here is derived from an EMBL/GenBank/DDBJ whole genome shotgun (WGS) entry which is preliminary data.</text>
</comment>
<name>A0A2T0WEK6_9BACT</name>
<dbReference type="Proteomes" id="UP000238157">
    <property type="component" value="Unassembled WGS sequence"/>
</dbReference>
<reference evidence="1 2" key="1">
    <citation type="submission" date="2018-03" db="EMBL/GenBank/DDBJ databases">
        <title>Genomic Encyclopedia of Archaeal and Bacterial Type Strains, Phase II (KMG-II): from individual species to whole genera.</title>
        <authorList>
            <person name="Goeker M."/>
        </authorList>
    </citation>
    <scope>NUCLEOTIDE SEQUENCE [LARGE SCALE GENOMIC DNA]</scope>
    <source>
        <strain evidence="1 2">DSM 27929</strain>
    </source>
</reference>
<accession>A0A2T0WEK6</accession>
<dbReference type="EMBL" id="PVTR01000014">
    <property type="protein sequence ID" value="PRY85137.1"/>
    <property type="molecule type" value="Genomic_DNA"/>
</dbReference>
<sequence>MKNIKELKKAISVFKSYGIPLTGQRKTANFYLELHMDWIFVNGLIYELELELNKEIQEDKVKDIQTPSEAIAYLLSA</sequence>
<dbReference type="AlphaFoldDB" id="A0A2T0WEK6"/>
<gene>
    <name evidence="1" type="ORF">CLW00_11445</name>
</gene>
<protein>
    <submittedName>
        <fullName evidence="1">Acyl carrier protein</fullName>
    </submittedName>
</protein>
<organism evidence="1 2">
    <name type="scientific">Mongoliibacter ruber</name>
    <dbReference type="NCBI Taxonomy" id="1750599"/>
    <lineage>
        <taxon>Bacteria</taxon>
        <taxon>Pseudomonadati</taxon>
        <taxon>Bacteroidota</taxon>
        <taxon>Cytophagia</taxon>
        <taxon>Cytophagales</taxon>
        <taxon>Cyclobacteriaceae</taxon>
        <taxon>Mongoliibacter</taxon>
    </lineage>
</organism>